<evidence type="ECO:0000313" key="2">
    <source>
        <dbReference type="EMBL" id="ELY34078.1"/>
    </source>
</evidence>
<evidence type="ECO:0000313" key="3">
    <source>
        <dbReference type="Proteomes" id="UP000000390"/>
    </source>
</evidence>
<dbReference type="KEGG" id="hje:HacjB3_02410"/>
<name>D8J6J8_HALJB</name>
<sequence length="42" mass="4470">MIMFEASNPVVAGVSIPVEVDEADVIVTTALVQSFISGYEIQ</sequence>
<dbReference type="HOGENOM" id="CLU_3245229_0_0_2"/>
<dbReference type="EMBL" id="CP002062">
    <property type="protein sequence ID" value="ADJ13875.1"/>
    <property type="molecule type" value="Genomic_DNA"/>
</dbReference>
<dbReference type="Proteomes" id="UP000011645">
    <property type="component" value="Unassembled WGS sequence"/>
</dbReference>
<protein>
    <submittedName>
        <fullName evidence="1">Uncharacterized protein</fullName>
    </submittedName>
</protein>
<proteinExistence type="predicted"/>
<reference evidence="1 3" key="1">
    <citation type="journal article" date="2010" name="J. Bacteriol.">
        <title>Complete genome sequence of Halalkalicoccus jeotgali B3(T), an extremely halophilic archaeon.</title>
        <authorList>
            <person name="Roh S.W."/>
            <person name="Nam Y.D."/>
            <person name="Nam S.H."/>
            <person name="Choi S.H."/>
            <person name="Park H.S."/>
            <person name="Bae J.W."/>
        </authorList>
    </citation>
    <scope>NUCLEOTIDE SEQUENCE [LARGE SCALE GENOMIC DNA]</scope>
    <source>
        <strain evidence="1">B3</strain>
        <strain evidence="3">DSM 18796 / CECT 7217 / JCM 14584 / KCTC 4019 / B3</strain>
    </source>
</reference>
<keyword evidence="4" id="KW-1185">Reference proteome</keyword>
<reference evidence="2 4" key="2">
    <citation type="journal article" date="2014" name="PLoS Genet.">
        <title>Phylogenetically driven sequencing of extremely halophilic archaea reveals strategies for static and dynamic osmo-response.</title>
        <authorList>
            <person name="Becker E.A."/>
            <person name="Seitzer P.M."/>
            <person name="Tritt A."/>
            <person name="Larsen D."/>
            <person name="Krusor M."/>
            <person name="Yao A.I."/>
            <person name="Wu D."/>
            <person name="Madern D."/>
            <person name="Eisen J.A."/>
            <person name="Darling A.E."/>
            <person name="Facciotti M.T."/>
        </authorList>
    </citation>
    <scope>NUCLEOTIDE SEQUENCE [LARGE SCALE GENOMIC DNA]</scope>
    <source>
        <strain evidence="2">B3</strain>
        <strain evidence="4">DSM 18796 / CECT 7217 / JCM 14584 / KCTC 4019 / B3</strain>
    </source>
</reference>
<accession>D8J6J8</accession>
<evidence type="ECO:0000313" key="1">
    <source>
        <dbReference type="EMBL" id="ADJ13875.1"/>
    </source>
</evidence>
<evidence type="ECO:0000313" key="4">
    <source>
        <dbReference type="Proteomes" id="UP000011645"/>
    </source>
</evidence>
<organism evidence="1 3">
    <name type="scientific">Halalkalicoccus jeotgali (strain DSM 18796 / CECT 7217 / JCM 14584 / KCTC 4019 / B3)</name>
    <dbReference type="NCBI Taxonomy" id="795797"/>
    <lineage>
        <taxon>Archaea</taxon>
        <taxon>Methanobacteriati</taxon>
        <taxon>Methanobacteriota</taxon>
        <taxon>Stenosarchaea group</taxon>
        <taxon>Halobacteria</taxon>
        <taxon>Halobacteriales</taxon>
        <taxon>Halococcaceae</taxon>
        <taxon>Halalkalicoccus</taxon>
    </lineage>
</organism>
<dbReference type="EMBL" id="AOHV01000042">
    <property type="protein sequence ID" value="ELY34078.1"/>
    <property type="molecule type" value="Genomic_DNA"/>
</dbReference>
<dbReference type="Proteomes" id="UP000000390">
    <property type="component" value="Chromosome"/>
</dbReference>
<gene>
    <name evidence="1" type="ordered locus">HacjB3_02410</name>
    <name evidence="2" type="ORF">C497_16902</name>
</gene>
<dbReference type="AlphaFoldDB" id="D8J6J8"/>